<feature type="domain" description="Peptidase S8/S53" evidence="8">
    <location>
        <begin position="244"/>
        <end position="494"/>
    </location>
</feature>
<dbReference type="Gene3D" id="3.50.30.30">
    <property type="match status" value="1"/>
</dbReference>
<dbReference type="InterPro" id="IPR051048">
    <property type="entry name" value="Peptidase_S8/S53_subtilisin"/>
</dbReference>
<gene>
    <name evidence="9" type="ORF">ACFY8C_20985</name>
</gene>
<reference evidence="9 10" key="1">
    <citation type="submission" date="2024-10" db="EMBL/GenBank/DDBJ databases">
        <title>The Natural Products Discovery Center: Release of the First 8490 Sequenced Strains for Exploring Actinobacteria Biosynthetic Diversity.</title>
        <authorList>
            <person name="Kalkreuter E."/>
            <person name="Kautsar S.A."/>
            <person name="Yang D."/>
            <person name="Bader C.D."/>
            <person name="Teijaro C.N."/>
            <person name="Fluegel L."/>
            <person name="Davis C.M."/>
            <person name="Simpson J.R."/>
            <person name="Lauterbach L."/>
            <person name="Steele A.D."/>
            <person name="Gui C."/>
            <person name="Meng S."/>
            <person name="Li G."/>
            <person name="Viehrig K."/>
            <person name="Ye F."/>
            <person name="Su P."/>
            <person name="Kiefer A.F."/>
            <person name="Nichols A."/>
            <person name="Cepeda A.J."/>
            <person name="Yan W."/>
            <person name="Fan B."/>
            <person name="Jiang Y."/>
            <person name="Adhikari A."/>
            <person name="Zheng C.-J."/>
            <person name="Schuster L."/>
            <person name="Cowan T.M."/>
            <person name="Smanski M.J."/>
            <person name="Chevrette M.G."/>
            <person name="De Carvalho L.P.S."/>
            <person name="Shen B."/>
        </authorList>
    </citation>
    <scope>NUCLEOTIDE SEQUENCE [LARGE SCALE GENOMIC DNA]</scope>
    <source>
        <strain evidence="9 10">NPDC012605</strain>
    </source>
</reference>
<feature type="active site" description="Charge relay system" evidence="5">
    <location>
        <position position="461"/>
    </location>
</feature>
<dbReference type="PROSITE" id="PS00137">
    <property type="entry name" value="SUBTILASE_HIS"/>
    <property type="match status" value="1"/>
</dbReference>
<evidence type="ECO:0000256" key="6">
    <source>
        <dbReference type="RuleBase" id="RU003355"/>
    </source>
</evidence>
<keyword evidence="3 5" id="KW-0378">Hydrolase</keyword>
<keyword evidence="7" id="KW-0732">Signal</keyword>
<dbReference type="Pfam" id="PF00082">
    <property type="entry name" value="Peptidase_S8"/>
    <property type="match status" value="1"/>
</dbReference>
<dbReference type="PROSITE" id="PS51892">
    <property type="entry name" value="SUBTILASE"/>
    <property type="match status" value="1"/>
</dbReference>
<evidence type="ECO:0000256" key="3">
    <source>
        <dbReference type="ARBA" id="ARBA00022801"/>
    </source>
</evidence>
<keyword evidence="4 5" id="KW-0720">Serine protease</keyword>
<comment type="caution">
    <text evidence="9">The sequence shown here is derived from an EMBL/GenBank/DDBJ whole genome shotgun (WGS) entry which is preliminary data.</text>
</comment>
<dbReference type="InterPro" id="IPR023827">
    <property type="entry name" value="Peptidase_S8_Asp-AS"/>
</dbReference>
<dbReference type="Gene3D" id="3.40.50.200">
    <property type="entry name" value="Peptidase S8/S53 domain"/>
    <property type="match status" value="1"/>
</dbReference>
<evidence type="ECO:0000313" key="9">
    <source>
        <dbReference type="EMBL" id="MFF5920794.1"/>
    </source>
</evidence>
<dbReference type="SUPFAM" id="SSF52743">
    <property type="entry name" value="Subtilisin-like"/>
    <property type="match status" value="1"/>
</dbReference>
<feature type="signal peptide" evidence="7">
    <location>
        <begin position="1"/>
        <end position="34"/>
    </location>
</feature>
<evidence type="ECO:0000256" key="2">
    <source>
        <dbReference type="ARBA" id="ARBA00022670"/>
    </source>
</evidence>
<organism evidence="9 10">
    <name type="scientific">Streptomyces flavochromogenes</name>
    <dbReference type="NCBI Taxonomy" id="68199"/>
    <lineage>
        <taxon>Bacteria</taxon>
        <taxon>Bacillati</taxon>
        <taxon>Actinomycetota</taxon>
        <taxon>Actinomycetes</taxon>
        <taxon>Kitasatosporales</taxon>
        <taxon>Streptomycetaceae</taxon>
        <taxon>Streptomyces</taxon>
    </lineage>
</organism>
<dbReference type="CDD" id="cd07487">
    <property type="entry name" value="Peptidases_S8_1"/>
    <property type="match status" value="1"/>
</dbReference>
<keyword evidence="10" id="KW-1185">Reference proteome</keyword>
<dbReference type="InterPro" id="IPR000209">
    <property type="entry name" value="Peptidase_S8/S53_dom"/>
</dbReference>
<evidence type="ECO:0000313" key="10">
    <source>
        <dbReference type="Proteomes" id="UP001602370"/>
    </source>
</evidence>
<evidence type="ECO:0000256" key="5">
    <source>
        <dbReference type="PROSITE-ProRule" id="PRU01240"/>
    </source>
</evidence>
<proteinExistence type="inferred from homology"/>
<dbReference type="InterPro" id="IPR023828">
    <property type="entry name" value="Peptidase_S8_Ser-AS"/>
</dbReference>
<accession>A0ABW6XTT4</accession>
<dbReference type="RefSeq" id="WP_388308363.1">
    <property type="nucleotide sequence ID" value="NZ_JBIBDZ010000006.1"/>
</dbReference>
<dbReference type="SUPFAM" id="SSF52025">
    <property type="entry name" value="PA domain"/>
    <property type="match status" value="1"/>
</dbReference>
<dbReference type="InterPro" id="IPR022398">
    <property type="entry name" value="Peptidase_S8_His-AS"/>
</dbReference>
<evidence type="ECO:0000256" key="4">
    <source>
        <dbReference type="ARBA" id="ARBA00022825"/>
    </source>
</evidence>
<dbReference type="PROSITE" id="PS00136">
    <property type="entry name" value="SUBTILASE_ASP"/>
    <property type="match status" value="1"/>
</dbReference>
<dbReference type="InterPro" id="IPR013783">
    <property type="entry name" value="Ig-like_fold"/>
</dbReference>
<dbReference type="Gene3D" id="2.60.40.10">
    <property type="entry name" value="Immunoglobulins"/>
    <property type="match status" value="1"/>
</dbReference>
<dbReference type="PRINTS" id="PR00723">
    <property type="entry name" value="SUBTILISIN"/>
</dbReference>
<name>A0ABW6XTT4_9ACTN</name>
<dbReference type="InterPro" id="IPR015500">
    <property type="entry name" value="Peptidase_S8_subtilisin-rel"/>
</dbReference>
<dbReference type="InterPro" id="IPR036852">
    <property type="entry name" value="Peptidase_S8/S53_dom_sf"/>
</dbReference>
<dbReference type="PROSITE" id="PS00138">
    <property type="entry name" value="SUBTILASE_SER"/>
    <property type="match status" value="1"/>
</dbReference>
<dbReference type="PANTHER" id="PTHR43399">
    <property type="entry name" value="SUBTILISIN-RELATED"/>
    <property type="match status" value="1"/>
</dbReference>
<dbReference type="PANTHER" id="PTHR43399:SF4">
    <property type="entry name" value="CELL WALL-ASSOCIATED PROTEASE"/>
    <property type="match status" value="1"/>
</dbReference>
<comment type="similarity">
    <text evidence="1 5 6">Belongs to the peptidase S8 family.</text>
</comment>
<keyword evidence="2 5" id="KW-0645">Protease</keyword>
<feature type="chain" id="PRO_5045969929" evidence="7">
    <location>
        <begin position="35"/>
        <end position="1271"/>
    </location>
</feature>
<feature type="active site" description="Charge relay system" evidence="5">
    <location>
        <position position="285"/>
    </location>
</feature>
<protein>
    <submittedName>
        <fullName evidence="9">S8 family serine peptidase</fullName>
    </submittedName>
</protein>
<dbReference type="EMBL" id="JBIBDZ010000006">
    <property type="protein sequence ID" value="MFF5920794.1"/>
    <property type="molecule type" value="Genomic_DNA"/>
</dbReference>
<dbReference type="Proteomes" id="UP001602370">
    <property type="component" value="Unassembled WGS sequence"/>
</dbReference>
<evidence type="ECO:0000256" key="7">
    <source>
        <dbReference type="SAM" id="SignalP"/>
    </source>
</evidence>
<sequence length="1271" mass="132610">MQHPHRGRTIRRLIATAVVIAVGASPSAVTTAQAEPRITGLVQPAAKGATKATESTVTLVTGDTVTVSTAPDGKQSVTATAAEGTSKTFQTFSGPDEDLYVYPSDAMDGIASGALDTKLFNVTRLIEDGHGDARADELPVILAYGDKPGASTLRKRADALPASRGGAVLDRLDMAGAEVEKAGAGAFWQQVKPVTKGSMAGRSVTEPGAAGVTKLWYDGKAKAALDTSVPQIGAPEAWAKGYDGRGAKVAVLDTGIDLTNADVKDNLTVSKSFVPGLTASDGQGHGTHVASTIAGSGANSGGKYRGVAPGADLLVGKVLDNGGSGQFSWILEGMEWAAAQGADVINMSLGGPAATPDDVMTEAVDRLSASTGALFVIAAGNAGPGATTIGSPGTADSALTVGAVDKSDVLAGFSSRGPRVGDSAIKPEITAPGVGIVAARAAGTAMGTPVDAFYTSANGTSMATPHVAGAAAILAQRHPDWTGQRIKAALTGHAEVIAGQTVYQQGNGRVDIPAALDPALETSGTADFGLIEWQESGYEKETRKVTLSNTADVATTVKLSTDISGDLPSGVLVTSAPEVTLPAGGTAEVTLTLDPAAVPEGQYSGHLTATAADGATVHTAIGFIKEPKRLGLTIDLKDRKGKGGKAGFTVMGLDNDYFQSMTVTSGRTELRLPAGTYTVNGLLTTTAEGTAGTDFATDLFSLPDIDLTEHDASVTVDGTKATDFDMRLPDESRAVEDSDMSFQLTRYNDGRVRRSSMGIAGLTNWSQERYGAVPAPGATTGELFTSFYQSKREPLIRATVTRPETFPLAARTSSYLKRFEGTRKYDVVDAGAGTAAEIAAAGVSGKTALIHVDRVNGGSGPYKAAEAAGAEAIVIVPNSAAPQATVVTGLNVPYFSTTYADGKKLTSAVAQGRTSISLKGVEEAGYHYAGQWDFVNGIPESLRVTARAGDLATVRNSFHSDGAERMGYHTTHAWGTYPMTSVRSSQFLQQGHERTGYLRAGNGLTYAQHVMARTDHPARMVELPKSYTAGATTAEDWFGPVMHPGNTTEHYCNFCRTDAGTLFLPQLGGDNDPGHWLASNRSRAWTYYRNGENIPTGTPLMVPEKATYRFVDDTARTNDYEGVQLGKKTHTEYTFTSAAPTGMSVPNCRLNVPKATKCEALPVVLVDYGMKADILNRVDADADHTITIDGSRAKASPASTEMAGAKLSVSYDDGATWQPLSVKRKDGNTFKATFRHPELAATSGFVSLRSEVWDSEGNRTTQEVTKAYALK</sequence>
<evidence type="ECO:0000256" key="1">
    <source>
        <dbReference type="ARBA" id="ARBA00011073"/>
    </source>
</evidence>
<evidence type="ECO:0000259" key="8">
    <source>
        <dbReference type="Pfam" id="PF00082"/>
    </source>
</evidence>
<feature type="active site" description="Charge relay system" evidence="5">
    <location>
        <position position="253"/>
    </location>
</feature>
<dbReference type="InterPro" id="IPR046450">
    <property type="entry name" value="PA_dom_sf"/>
</dbReference>